<evidence type="ECO:0000313" key="11">
    <source>
        <dbReference type="EMBL" id="EMR64771.1"/>
    </source>
</evidence>
<dbReference type="GO" id="GO:0015031">
    <property type="term" value="P:protein transport"/>
    <property type="evidence" value="ECO:0007669"/>
    <property type="project" value="UniProtKB-KW"/>
</dbReference>
<dbReference type="PANTHER" id="PTHR22601">
    <property type="entry name" value="ISP4 LIKE PROTEIN"/>
    <property type="match status" value="1"/>
</dbReference>
<comment type="subcellular location">
    <subcellularLocation>
        <location evidence="1">Membrane</location>
        <topology evidence="1">Multi-pass membrane protein</topology>
    </subcellularLocation>
</comment>
<evidence type="ECO:0000256" key="10">
    <source>
        <dbReference type="SAM" id="Phobius"/>
    </source>
</evidence>
<evidence type="ECO:0000256" key="7">
    <source>
        <dbReference type="ARBA" id="ARBA00022989"/>
    </source>
</evidence>
<dbReference type="KEGG" id="ela:UCREL1_8264"/>
<accession>M7T4N6</accession>
<dbReference type="eggNOG" id="KOG2262">
    <property type="taxonomic scope" value="Eukaryota"/>
</dbReference>
<evidence type="ECO:0000256" key="5">
    <source>
        <dbReference type="ARBA" id="ARBA00022856"/>
    </source>
</evidence>
<feature type="transmembrane region" description="Helical" evidence="10">
    <location>
        <begin position="148"/>
        <end position="166"/>
    </location>
</feature>
<dbReference type="EMBL" id="KB707003">
    <property type="protein sequence ID" value="EMR64771.1"/>
    <property type="molecule type" value="Genomic_DNA"/>
</dbReference>
<dbReference type="GO" id="GO:0016020">
    <property type="term" value="C:membrane"/>
    <property type="evidence" value="ECO:0007669"/>
    <property type="project" value="UniProtKB-SubCell"/>
</dbReference>
<keyword evidence="12" id="KW-1185">Reference proteome</keyword>
<keyword evidence="3" id="KW-0813">Transport</keyword>
<feature type="transmembrane region" description="Helical" evidence="10">
    <location>
        <begin position="221"/>
        <end position="244"/>
    </location>
</feature>
<evidence type="ECO:0000256" key="1">
    <source>
        <dbReference type="ARBA" id="ARBA00004141"/>
    </source>
</evidence>
<dbReference type="GO" id="GO:0035673">
    <property type="term" value="F:oligopeptide transmembrane transporter activity"/>
    <property type="evidence" value="ECO:0007669"/>
    <property type="project" value="InterPro"/>
</dbReference>
<evidence type="ECO:0000313" key="12">
    <source>
        <dbReference type="Proteomes" id="UP000012174"/>
    </source>
</evidence>
<keyword evidence="4 10" id="KW-0812">Transmembrane</keyword>
<evidence type="ECO:0000256" key="4">
    <source>
        <dbReference type="ARBA" id="ARBA00022692"/>
    </source>
</evidence>
<feature type="region of interest" description="Disordered" evidence="9">
    <location>
        <begin position="1"/>
        <end position="28"/>
    </location>
</feature>
<keyword evidence="6" id="KW-0653">Protein transport</keyword>
<dbReference type="NCBIfam" id="TIGR00728">
    <property type="entry name" value="OPT_sfam"/>
    <property type="match status" value="1"/>
</dbReference>
<feature type="transmembrane region" description="Helical" evidence="10">
    <location>
        <begin position="256"/>
        <end position="276"/>
    </location>
</feature>
<feature type="transmembrane region" description="Helical" evidence="10">
    <location>
        <begin position="400"/>
        <end position="420"/>
    </location>
</feature>
<dbReference type="OrthoDB" id="9986677at2759"/>
<feature type="transmembrane region" description="Helical" evidence="10">
    <location>
        <begin position="535"/>
        <end position="561"/>
    </location>
</feature>
<dbReference type="Proteomes" id="UP000012174">
    <property type="component" value="Unassembled WGS sequence"/>
</dbReference>
<evidence type="ECO:0000256" key="8">
    <source>
        <dbReference type="ARBA" id="ARBA00023136"/>
    </source>
</evidence>
<protein>
    <submittedName>
        <fullName evidence="11">Putative opt oligopeptide transporter protein</fullName>
    </submittedName>
</protein>
<evidence type="ECO:0000256" key="9">
    <source>
        <dbReference type="SAM" id="MobiDB-lite"/>
    </source>
</evidence>
<dbReference type="AlphaFoldDB" id="M7T4N6"/>
<evidence type="ECO:0000256" key="3">
    <source>
        <dbReference type="ARBA" id="ARBA00022448"/>
    </source>
</evidence>
<dbReference type="InterPro" id="IPR004648">
    <property type="entry name" value="Oligpept_transpt"/>
</dbReference>
<dbReference type="HOGENOM" id="CLU_004965_1_0_1"/>
<dbReference type="InterPro" id="IPR004813">
    <property type="entry name" value="OPT"/>
</dbReference>
<reference evidence="12" key="1">
    <citation type="journal article" date="2013" name="Genome Announc.">
        <title>Draft genome sequence of the grapevine dieback fungus Eutypa lata UCR-EL1.</title>
        <authorList>
            <person name="Blanco-Ulate B."/>
            <person name="Rolshausen P.E."/>
            <person name="Cantu D."/>
        </authorList>
    </citation>
    <scope>NUCLEOTIDE SEQUENCE [LARGE SCALE GENOMIC DNA]</scope>
    <source>
        <strain evidence="12">UCR-EL1</strain>
    </source>
</reference>
<keyword evidence="8 10" id="KW-0472">Membrane</keyword>
<sequence length="632" mass="70794">MAVSEVKSVPRDAITPTNDDPSNDTEKDFDFKISVEDVARELGATVEEVLEVRDHATTLTLEEVRKGAEDILFTHGSDPNFPSGVLGRLQRFLSNSTEILGNPESHTHDISVLKVQVSFLTTNSPYAEVRAVVPPVDDPSLPSSTIRAWMIGLSFVVLLAFINQLFSVRQPSINLDASVVQLLSFPVGKAAEKLLPDIGFTLFGVRHSLNPGRFNQKEHMLISIMASVGMVMPSSRYIVFTQWLDRYFGQSYASSFAYQILLALSTNLMGYGLAGLTRRFLVYPSFCIWPRALVTIALNQALHNEGNHAVAGPVGNRIWNISRYRFFLAAFAAMFVYFWFPDYIFTALSLFNWISWIQPTNFNLTAITGINKGLGFNPFPTFDWNIVTHSFDPLMVPFHVTANIVFGVLIGGITIIGVYYTNAYNTGYLPINSNAMFNHFGKSYNVSIILDDRGWLNETSYQAYSPVYIAASSIIMYYFFFAAYAATVSYALFFHWNDISLGYHSLVRSFKSRATDDFDDIHNRLMSSYREVPEWWYAIFNVIAVALGLFFGLALAIVFVIPTGIIKATTGIEVEFNVLAEFIGGAWMPGNALAMNFFKCFGYVTTAHALNFANDLKLAYYVKILSYIMGLK</sequence>
<keyword evidence="5" id="KW-0571">Peptide transport</keyword>
<feature type="transmembrane region" description="Helical" evidence="10">
    <location>
        <begin position="326"/>
        <end position="354"/>
    </location>
</feature>
<dbReference type="Pfam" id="PF03169">
    <property type="entry name" value="OPT"/>
    <property type="match status" value="1"/>
</dbReference>
<feature type="transmembrane region" description="Helical" evidence="10">
    <location>
        <begin position="475"/>
        <end position="496"/>
    </location>
</feature>
<comment type="similarity">
    <text evidence="2">Belongs to the oligopeptide OPT transporter family.</text>
</comment>
<name>M7T4N6_EUTLA</name>
<proteinExistence type="inferred from homology"/>
<gene>
    <name evidence="11" type="ORF">UCREL1_8264</name>
</gene>
<dbReference type="OMA" id="DWNIVTH"/>
<keyword evidence="7 10" id="KW-1133">Transmembrane helix</keyword>
<evidence type="ECO:0000256" key="2">
    <source>
        <dbReference type="ARBA" id="ARBA00008807"/>
    </source>
</evidence>
<evidence type="ECO:0000256" key="6">
    <source>
        <dbReference type="ARBA" id="ARBA00022927"/>
    </source>
</evidence>
<organism evidence="11 12">
    <name type="scientific">Eutypa lata (strain UCR-EL1)</name>
    <name type="common">Grapevine dieback disease fungus</name>
    <name type="synonym">Eutypa armeniacae</name>
    <dbReference type="NCBI Taxonomy" id="1287681"/>
    <lineage>
        <taxon>Eukaryota</taxon>
        <taxon>Fungi</taxon>
        <taxon>Dikarya</taxon>
        <taxon>Ascomycota</taxon>
        <taxon>Pezizomycotina</taxon>
        <taxon>Sordariomycetes</taxon>
        <taxon>Xylariomycetidae</taxon>
        <taxon>Xylariales</taxon>
        <taxon>Diatrypaceae</taxon>
        <taxon>Eutypa</taxon>
    </lineage>
</organism>
<dbReference type="NCBIfam" id="TIGR00727">
    <property type="entry name" value="ISP4_OPT"/>
    <property type="match status" value="1"/>
</dbReference>